<sequence>MNKKFSTLLAGVALFGATSAFAGNNVPSLIEGTNDGLYQLKTPGNLYLAVNAKGELVTVDNVTADNVASTLWCTTVTVENQGKAPIYDFVNKGAEALLSVTMDDFAKNAMQTTKNSLVGGEIAGWAFSGTYANALEANRPLYSYFQEDSVVGLVLEGTNVRLKKAGGKAADISGAKFATFTLVEADGIALNAKQINTKLGIQDAANGVKLTFNPDRNNTSLENPFSDVAFIAKDARDGSFVYVTRKADNQYLHVDTAYTNKNSDKFLAFNYKEALSTDLADQGKFLFTYFPSHDSLVIQVKQATRLSASVKDWKKALTTAGNKTIIANNKTAKNYVTIQDLVKADEIRIVTIADVKETDITLGFTGCVQAGTDKVSLEDGLYVIQNAETNKYLASPIHVDGAASEWVTVDKAEQNVMHMPAYQWVVLKTKTSEYFLSTSPVNVTNREYPSLKNPAYNTTDKVLKNGASWQLTQAEGSKLYYCKALSSDSLVITKITDKNILGDKYLGYKYLTDDELMITNYAFNYFNPYTMDKYIAQVEGDTTLNALQEEATFFELVKQNDNKTVAYGYTVDATVQARIEGLAQLERATYQIKAGKNMIAVGKENRYVLTENLAPATFYFKENNETEKGCYYAFIDADDVNKDNKGNVLSFNNKLGVADQSLKALLQEQVIEEVRTSAFRIGLADQPLYRRFNHVELDGAVEGNEDATKLLKFKEAYVGDYLMDETNKNFMREDMDYLGIGAKNIAKAGLSFNVRPFNIGKSAQYQIKPQYLVYVSETENKGTEGKPCDATNHKHMNANGEPCGPEDCIHATPAVPGFNRYKLLVSFADSAEAKDVVKGEELYHFGKYHRVGFVDAVEQDSVLYILGEHFENVATKDLSMEDIKKVVKGINLKVAVTEDTHHNYTWSFRYIDPAKAANEVEEDRAFLIESNVEPKGNKGESIAPTNAAWLKNQNNCLVLSDPEESEFEEAKTGGDNALIFNIEKGSADDMATDNEEIATSEVTVIAGEGNVTIAGAAGKKVVVSNILGQVVANTVITSDNATIAAPAGVVVVAVEGEEAVKAIIK</sequence>
<name>A0AA43VY99_9BACT</name>
<evidence type="ECO:0000256" key="1">
    <source>
        <dbReference type="SAM" id="SignalP"/>
    </source>
</evidence>
<dbReference type="InterPro" id="IPR045963">
    <property type="entry name" value="DUF6383"/>
</dbReference>
<proteinExistence type="predicted"/>
<gene>
    <name evidence="3" type="ORF">GMD92_00595</name>
</gene>
<protein>
    <recommendedName>
        <fullName evidence="2">DUF6383 domain-containing protein</fullName>
    </recommendedName>
</protein>
<dbReference type="Proteomes" id="UP000448908">
    <property type="component" value="Unassembled WGS sequence"/>
</dbReference>
<dbReference type="RefSeq" id="WP_155151648.1">
    <property type="nucleotide sequence ID" value="NZ_WNCS01000005.1"/>
</dbReference>
<dbReference type="EMBL" id="WNDA01000001">
    <property type="protein sequence ID" value="MTU67614.1"/>
    <property type="molecule type" value="Genomic_DNA"/>
</dbReference>
<evidence type="ECO:0000313" key="3">
    <source>
        <dbReference type="EMBL" id="MTU67614.1"/>
    </source>
</evidence>
<accession>A0AA43VY99</accession>
<keyword evidence="1" id="KW-0732">Signal</keyword>
<evidence type="ECO:0000313" key="4">
    <source>
        <dbReference type="Proteomes" id="UP000448908"/>
    </source>
</evidence>
<dbReference type="AlphaFoldDB" id="A0AA43VY99"/>
<organism evidence="3 4">
    <name type="scientific">Parabacteroides merdae</name>
    <dbReference type="NCBI Taxonomy" id="46503"/>
    <lineage>
        <taxon>Bacteria</taxon>
        <taxon>Pseudomonadati</taxon>
        <taxon>Bacteroidota</taxon>
        <taxon>Bacteroidia</taxon>
        <taxon>Bacteroidales</taxon>
        <taxon>Tannerellaceae</taxon>
        <taxon>Parabacteroides</taxon>
    </lineage>
</organism>
<feature type="chain" id="PRO_5041299623" description="DUF6383 domain-containing protein" evidence="1">
    <location>
        <begin position="23"/>
        <end position="1065"/>
    </location>
</feature>
<dbReference type="Pfam" id="PF19910">
    <property type="entry name" value="DUF6383"/>
    <property type="match status" value="1"/>
</dbReference>
<feature type="signal peptide" evidence="1">
    <location>
        <begin position="1"/>
        <end position="22"/>
    </location>
</feature>
<feature type="domain" description="DUF6383" evidence="2">
    <location>
        <begin position="991"/>
        <end position="1064"/>
    </location>
</feature>
<reference evidence="3 4" key="1">
    <citation type="journal article" date="2019" name="Nat. Med.">
        <title>A library of human gut bacterial isolates paired with longitudinal multiomics data enables mechanistic microbiome research.</title>
        <authorList>
            <person name="Poyet M."/>
            <person name="Groussin M."/>
            <person name="Gibbons S.M."/>
            <person name="Avila-Pacheco J."/>
            <person name="Jiang X."/>
            <person name="Kearney S.M."/>
            <person name="Perrotta A.R."/>
            <person name="Berdy B."/>
            <person name="Zhao S."/>
            <person name="Lieberman T.D."/>
            <person name="Swanson P.K."/>
            <person name="Smith M."/>
            <person name="Roesemann S."/>
            <person name="Alexander J.E."/>
            <person name="Rich S.A."/>
            <person name="Livny J."/>
            <person name="Vlamakis H."/>
            <person name="Clish C."/>
            <person name="Bullock K."/>
            <person name="Deik A."/>
            <person name="Scott J."/>
            <person name="Pierce K.A."/>
            <person name="Xavier R.J."/>
            <person name="Alm E.J."/>
        </authorList>
    </citation>
    <scope>NUCLEOTIDE SEQUENCE [LARGE SCALE GENOMIC DNA]</scope>
    <source>
        <strain evidence="3 4">BIOML-A16</strain>
    </source>
</reference>
<comment type="caution">
    <text evidence="3">The sequence shown here is derived from an EMBL/GenBank/DDBJ whole genome shotgun (WGS) entry which is preliminary data.</text>
</comment>
<evidence type="ECO:0000259" key="2">
    <source>
        <dbReference type="Pfam" id="PF19910"/>
    </source>
</evidence>